<organism evidence="3">
    <name type="scientific">Dissoconium aciculare CBS 342.82</name>
    <dbReference type="NCBI Taxonomy" id="1314786"/>
    <lineage>
        <taxon>Eukaryota</taxon>
        <taxon>Fungi</taxon>
        <taxon>Dikarya</taxon>
        <taxon>Ascomycota</taxon>
        <taxon>Pezizomycotina</taxon>
        <taxon>Dothideomycetes</taxon>
        <taxon>Dothideomycetidae</taxon>
        <taxon>Mycosphaerellales</taxon>
        <taxon>Dissoconiaceae</taxon>
        <taxon>Dissoconium</taxon>
    </lineage>
</organism>
<feature type="region of interest" description="Disordered" evidence="1">
    <location>
        <begin position="347"/>
        <end position="380"/>
    </location>
</feature>
<dbReference type="Proteomes" id="UP000504637">
    <property type="component" value="Unplaced"/>
</dbReference>
<dbReference type="AlphaFoldDB" id="A0A6J3LZ95"/>
<evidence type="ECO:0008006" key="4">
    <source>
        <dbReference type="Google" id="ProtNLM"/>
    </source>
</evidence>
<reference evidence="3" key="3">
    <citation type="submission" date="2025-08" db="UniProtKB">
        <authorList>
            <consortium name="RefSeq"/>
        </authorList>
    </citation>
    <scope>IDENTIFICATION</scope>
    <source>
        <strain evidence="3">CBS 342.82</strain>
    </source>
</reference>
<protein>
    <recommendedName>
        <fullName evidence="4">F-box domain-containing protein</fullName>
    </recommendedName>
</protein>
<feature type="region of interest" description="Disordered" evidence="1">
    <location>
        <begin position="466"/>
        <end position="492"/>
    </location>
</feature>
<dbReference type="GeneID" id="54363102"/>
<dbReference type="RefSeq" id="XP_033458131.1">
    <property type="nucleotide sequence ID" value="XM_033605302.1"/>
</dbReference>
<evidence type="ECO:0000313" key="3">
    <source>
        <dbReference type="RefSeq" id="XP_033458131.1"/>
    </source>
</evidence>
<evidence type="ECO:0000313" key="2">
    <source>
        <dbReference type="Proteomes" id="UP000504637"/>
    </source>
</evidence>
<reference evidence="3" key="2">
    <citation type="submission" date="2020-04" db="EMBL/GenBank/DDBJ databases">
        <authorList>
            <consortium name="NCBI Genome Project"/>
        </authorList>
    </citation>
    <scope>NUCLEOTIDE SEQUENCE</scope>
    <source>
        <strain evidence="3">CBS 342.82</strain>
    </source>
</reference>
<gene>
    <name evidence="3" type="ORF">K489DRAFT_382133</name>
</gene>
<sequence length="574" mass="64269">MARVPFNHLPEELQLYIFQLLDSAPPSEQKNRHEPSLSLTTSTGQLNLKNISLVSHQWRRIVLPVLFRHARLHLNPLPRPKWENCPACLAYASKHWATSLNQTSPQSDIASYHRSQPASDSLLDVVTSDAWNNNERLGTFNALTWESRFFHRSNDFTQFVRRHDLVIDSLVLSIGKLLLPRRDLYRVPAAADRFKASAVLWQRILSAVDPGRIVILAPPVELSYLTNVAVDLSSEWAFSDMDFHILELATSSPLDAPDSRRRSSCGLSPLGRRMTEEEFQLDNLCYVPPGGNTIAQASIMRLRPWTHLGLNEGSFLRAYGTYEYFERGPPSIIYSIKNCLASAAAAAENSDAHEQQQQQQPSNHDQDQTPNPGPSNPAALNLHPLHAIRSFSYTAILPFATHLDFTGILPQLTSLDVQLAPHPTSNILNDKSRVGRAELEDCWQEFFAGYRWLTSVFATYAVAAPPPPTQQQQAVPTPSAGRDSSSGAGPSVPLPLLKTFICRDKEHTRNESFREELDELFIPLCKSSPICEASPRISGVQRQRKVSEIDNLSDLIRVRIPANGSVRYRSPRVG</sequence>
<proteinExistence type="predicted"/>
<keyword evidence="2" id="KW-1185">Reference proteome</keyword>
<dbReference type="OrthoDB" id="5296720at2759"/>
<accession>A0A6J3LZ95</accession>
<reference evidence="3" key="1">
    <citation type="submission" date="2020-01" db="EMBL/GenBank/DDBJ databases">
        <authorList>
            <consortium name="DOE Joint Genome Institute"/>
            <person name="Haridas S."/>
            <person name="Albert R."/>
            <person name="Binder M."/>
            <person name="Bloem J."/>
            <person name="Labutti K."/>
            <person name="Salamov A."/>
            <person name="Andreopoulos B."/>
            <person name="Baker S.E."/>
            <person name="Barry K."/>
            <person name="Bills G."/>
            <person name="Bluhm B.H."/>
            <person name="Cannon C."/>
            <person name="Castanera R."/>
            <person name="Culley D.E."/>
            <person name="Daum C."/>
            <person name="Ezra D."/>
            <person name="Gonzalez J.B."/>
            <person name="Henrissat B."/>
            <person name="Kuo A."/>
            <person name="Liang C."/>
            <person name="Lipzen A."/>
            <person name="Lutzoni F."/>
            <person name="Magnuson J."/>
            <person name="Mondo S."/>
            <person name="Nolan M."/>
            <person name="Ohm R."/>
            <person name="Pangilinan J."/>
            <person name="Park H.-J."/>
            <person name="Ramirez L."/>
            <person name="Alfaro M."/>
            <person name="Sun H."/>
            <person name="Tritt A."/>
            <person name="Yoshinaga Y."/>
            <person name="Zwiers L.-H."/>
            <person name="Turgeon B.G."/>
            <person name="Goodwin S.B."/>
            <person name="Spatafora J.W."/>
            <person name="Crous P.W."/>
            <person name="Grigoriev I.V."/>
        </authorList>
    </citation>
    <scope>NUCLEOTIDE SEQUENCE</scope>
    <source>
        <strain evidence="3">CBS 342.82</strain>
    </source>
</reference>
<name>A0A6J3LZ95_9PEZI</name>
<evidence type="ECO:0000256" key="1">
    <source>
        <dbReference type="SAM" id="MobiDB-lite"/>
    </source>
</evidence>